<dbReference type="Gene3D" id="1.20.20.10">
    <property type="entry name" value="F1F0 ATP synthase subunit C"/>
    <property type="match status" value="1"/>
</dbReference>
<dbReference type="EMBL" id="MFNF01000050">
    <property type="protein sequence ID" value="OGH00090.1"/>
    <property type="molecule type" value="Genomic_DNA"/>
</dbReference>
<keyword evidence="3 12" id="KW-0813">Transport</keyword>
<dbReference type="GO" id="GO:0045259">
    <property type="term" value="C:proton-transporting ATP synthase complex"/>
    <property type="evidence" value="ECO:0007669"/>
    <property type="project" value="UniProtKB-KW"/>
</dbReference>
<feature type="transmembrane region" description="Helical" evidence="12">
    <location>
        <begin position="36"/>
        <end position="57"/>
    </location>
</feature>
<evidence type="ECO:0000256" key="3">
    <source>
        <dbReference type="ARBA" id="ARBA00022448"/>
    </source>
</evidence>
<dbReference type="InterPro" id="IPR035921">
    <property type="entry name" value="F/V-ATP_Csub_sf"/>
</dbReference>
<evidence type="ECO:0000259" key="14">
    <source>
        <dbReference type="Pfam" id="PF00137"/>
    </source>
</evidence>
<dbReference type="InterPro" id="IPR038662">
    <property type="entry name" value="ATP_synth_F0_csu_sf"/>
</dbReference>
<evidence type="ECO:0000313" key="15">
    <source>
        <dbReference type="EMBL" id="OGH00090.1"/>
    </source>
</evidence>
<keyword evidence="13" id="KW-0732">Signal</keyword>
<gene>
    <name evidence="12" type="primary">atpE</name>
    <name evidence="15" type="ORF">A2557_04390</name>
</gene>
<dbReference type="CDD" id="cd18121">
    <property type="entry name" value="ATP-synt_Fo_c"/>
    <property type="match status" value="1"/>
</dbReference>
<feature type="site" description="Reversibly protonated during proton transport" evidence="12">
    <location>
        <position position="90"/>
    </location>
</feature>
<dbReference type="InterPro" id="IPR000454">
    <property type="entry name" value="ATP_synth_F0_csu"/>
</dbReference>
<keyword evidence="10 12" id="KW-0472">Membrane</keyword>
<dbReference type="GO" id="GO:0046933">
    <property type="term" value="F:proton-transporting ATP synthase activity, rotational mechanism"/>
    <property type="evidence" value="ECO:0007669"/>
    <property type="project" value="UniProtKB-UniRule"/>
</dbReference>
<dbReference type="GO" id="GO:0005886">
    <property type="term" value="C:plasma membrane"/>
    <property type="evidence" value="ECO:0007669"/>
    <property type="project" value="UniProtKB-SubCell"/>
</dbReference>
<protein>
    <recommendedName>
        <fullName evidence="12">ATP synthase subunit c</fullName>
    </recommendedName>
    <alternativeName>
        <fullName evidence="12">ATP synthase F(0) sector subunit c</fullName>
    </alternativeName>
    <alternativeName>
        <fullName evidence="12">F-type ATPase subunit c</fullName>
        <shortName evidence="12">F-ATPase subunit c</shortName>
    </alternativeName>
    <alternativeName>
        <fullName evidence="12">Lipid-binding protein</fullName>
    </alternativeName>
</protein>
<keyword evidence="8 12" id="KW-0406">Ion transport</keyword>
<dbReference type="AlphaFoldDB" id="A0A1F6GPP6"/>
<dbReference type="GO" id="GO:0008289">
    <property type="term" value="F:lipid binding"/>
    <property type="evidence" value="ECO:0007669"/>
    <property type="project" value="UniProtKB-KW"/>
</dbReference>
<keyword evidence="4 12" id="KW-0138">CF(0)</keyword>
<evidence type="ECO:0000256" key="7">
    <source>
        <dbReference type="ARBA" id="ARBA00022989"/>
    </source>
</evidence>
<reference evidence="15 16" key="1">
    <citation type="journal article" date="2016" name="Nat. Commun.">
        <title>Thousands of microbial genomes shed light on interconnected biogeochemical processes in an aquifer system.</title>
        <authorList>
            <person name="Anantharaman K."/>
            <person name="Brown C.T."/>
            <person name="Hug L.A."/>
            <person name="Sharon I."/>
            <person name="Castelle C.J."/>
            <person name="Probst A.J."/>
            <person name="Thomas B.C."/>
            <person name="Singh A."/>
            <person name="Wilkins M.J."/>
            <person name="Karaoz U."/>
            <person name="Brodie E.L."/>
            <person name="Williams K.H."/>
            <person name="Hubbard S.S."/>
            <person name="Banfield J.F."/>
        </authorList>
    </citation>
    <scope>NUCLEOTIDE SEQUENCE [LARGE SCALE GENOMIC DNA]</scope>
</reference>
<evidence type="ECO:0000256" key="12">
    <source>
        <dbReference type="HAMAP-Rule" id="MF_01396"/>
    </source>
</evidence>
<keyword evidence="5 12" id="KW-0812">Transmembrane</keyword>
<evidence type="ECO:0000313" key="16">
    <source>
        <dbReference type="Proteomes" id="UP000177583"/>
    </source>
</evidence>
<name>A0A1F6GPP6_9PROT</name>
<evidence type="ECO:0000256" key="8">
    <source>
        <dbReference type="ARBA" id="ARBA00023065"/>
    </source>
</evidence>
<comment type="function">
    <text evidence="12">F(1)F(0) ATP synthase produces ATP from ADP in the presence of a proton or sodium gradient. F-type ATPases consist of two structural domains, F(1) containing the extramembraneous catalytic core and F(0) containing the membrane proton channel, linked together by a central stalk and a peripheral stalk. During catalysis, ATP synthesis in the catalytic domain of F(1) is coupled via a rotary mechanism of the central stalk subunits to proton translocation.</text>
</comment>
<dbReference type="PROSITE" id="PS00605">
    <property type="entry name" value="ATPASE_C"/>
    <property type="match status" value="1"/>
</dbReference>
<evidence type="ECO:0000256" key="10">
    <source>
        <dbReference type="ARBA" id="ARBA00023136"/>
    </source>
</evidence>
<evidence type="ECO:0000256" key="1">
    <source>
        <dbReference type="ARBA" id="ARBA00004141"/>
    </source>
</evidence>
<comment type="similarity">
    <text evidence="2 12">Belongs to the ATPase C chain family.</text>
</comment>
<evidence type="ECO:0000256" key="2">
    <source>
        <dbReference type="ARBA" id="ARBA00006704"/>
    </source>
</evidence>
<evidence type="ECO:0000256" key="4">
    <source>
        <dbReference type="ARBA" id="ARBA00022547"/>
    </source>
</evidence>
<comment type="caution">
    <text evidence="15">The sequence shown here is derived from an EMBL/GenBank/DDBJ whole genome shotgun (WGS) entry which is preliminary data.</text>
</comment>
<keyword evidence="12" id="KW-1003">Cell membrane</keyword>
<evidence type="ECO:0000256" key="6">
    <source>
        <dbReference type="ARBA" id="ARBA00022781"/>
    </source>
</evidence>
<keyword evidence="6 12" id="KW-0375">Hydrogen ion transport</keyword>
<dbReference type="InterPro" id="IPR020537">
    <property type="entry name" value="ATP_synth_F0_csu_DDCD_BS"/>
</dbReference>
<proteinExistence type="inferred from homology"/>
<feature type="signal peptide" evidence="13">
    <location>
        <begin position="1"/>
        <end position="20"/>
    </location>
</feature>
<accession>A0A1F6GPP6</accession>
<feature type="domain" description="V-ATPase proteolipid subunit C-like" evidence="14">
    <location>
        <begin position="40"/>
        <end position="103"/>
    </location>
</feature>
<keyword evidence="11 12" id="KW-0066">ATP synthesis</keyword>
<keyword evidence="7 12" id="KW-1133">Transmembrane helix</keyword>
<sequence>MFKKIVLLALALAAPMALFAQEAAAAAPAAGFLKEFGLALGAALAIGFAAAGGGIGQGKVGAAALEGIARNPGSADKIFTPMIIGLALIESLVIYALLIAFMLLNKIA</sequence>
<feature type="transmembrane region" description="Helical" evidence="12">
    <location>
        <begin position="78"/>
        <end position="104"/>
    </location>
</feature>
<dbReference type="InterPro" id="IPR002379">
    <property type="entry name" value="ATPase_proteolipid_c-like_dom"/>
</dbReference>
<evidence type="ECO:0000256" key="11">
    <source>
        <dbReference type="ARBA" id="ARBA00023310"/>
    </source>
</evidence>
<comment type="subcellular location">
    <subcellularLocation>
        <location evidence="12">Cell membrane</location>
        <topology evidence="12">Multi-pass membrane protein</topology>
    </subcellularLocation>
    <subcellularLocation>
        <location evidence="1">Membrane</location>
        <topology evidence="1">Multi-pass membrane protein</topology>
    </subcellularLocation>
</comment>
<dbReference type="GO" id="GO:0033177">
    <property type="term" value="C:proton-transporting two-sector ATPase complex, proton-transporting domain"/>
    <property type="evidence" value="ECO:0007669"/>
    <property type="project" value="InterPro"/>
</dbReference>
<evidence type="ECO:0000256" key="5">
    <source>
        <dbReference type="ARBA" id="ARBA00022692"/>
    </source>
</evidence>
<comment type="function">
    <text evidence="12">Key component of the F(0) channel; it plays a direct role in translocation across the membrane. A homomeric c-ring of between 10-14 subunits forms the central stalk rotor element with the F(1) delta and epsilon subunits.</text>
</comment>
<keyword evidence="9 12" id="KW-0446">Lipid-binding</keyword>
<evidence type="ECO:0000256" key="9">
    <source>
        <dbReference type="ARBA" id="ARBA00023121"/>
    </source>
</evidence>
<dbReference type="PRINTS" id="PR00124">
    <property type="entry name" value="ATPASEC"/>
</dbReference>
<dbReference type="Proteomes" id="UP000177583">
    <property type="component" value="Unassembled WGS sequence"/>
</dbReference>
<evidence type="ECO:0000256" key="13">
    <source>
        <dbReference type="SAM" id="SignalP"/>
    </source>
</evidence>
<feature type="chain" id="PRO_5009524771" description="ATP synthase subunit c" evidence="13">
    <location>
        <begin position="21"/>
        <end position="108"/>
    </location>
</feature>
<dbReference type="HAMAP" id="MF_01396">
    <property type="entry name" value="ATP_synth_c_bact"/>
    <property type="match status" value="1"/>
</dbReference>
<organism evidence="15 16">
    <name type="scientific">Candidatus Lambdaproteobacteria bacterium RIFOXYD2_FULL_56_26</name>
    <dbReference type="NCBI Taxonomy" id="1817773"/>
    <lineage>
        <taxon>Bacteria</taxon>
        <taxon>Pseudomonadati</taxon>
        <taxon>Pseudomonadota</taxon>
        <taxon>Candidatus Lambdaproteobacteria</taxon>
    </lineage>
</organism>
<dbReference type="Pfam" id="PF00137">
    <property type="entry name" value="ATP-synt_C"/>
    <property type="match status" value="1"/>
</dbReference>
<dbReference type="SUPFAM" id="SSF81333">
    <property type="entry name" value="F1F0 ATP synthase subunit C"/>
    <property type="match status" value="1"/>
</dbReference>